<feature type="signal peptide" evidence="1">
    <location>
        <begin position="1"/>
        <end position="23"/>
    </location>
</feature>
<dbReference type="EMBL" id="MFTC01000051">
    <property type="protein sequence ID" value="OGI51107.1"/>
    <property type="molecule type" value="Genomic_DNA"/>
</dbReference>
<dbReference type="AlphaFoldDB" id="A0A1F6U157"/>
<evidence type="ECO:0000256" key="1">
    <source>
        <dbReference type="SAM" id="SignalP"/>
    </source>
</evidence>
<name>A0A1F6U157_9PROT</name>
<organism evidence="2 3">
    <name type="scientific">Candidatus Muproteobacteria bacterium RIFCSPLOWO2_01_FULL_60_18</name>
    <dbReference type="NCBI Taxonomy" id="1817768"/>
    <lineage>
        <taxon>Bacteria</taxon>
        <taxon>Pseudomonadati</taxon>
        <taxon>Pseudomonadota</taxon>
        <taxon>Candidatus Muproteobacteria</taxon>
    </lineage>
</organism>
<protein>
    <submittedName>
        <fullName evidence="2">Uncharacterized protein</fullName>
    </submittedName>
</protein>
<accession>A0A1F6U157</accession>
<feature type="chain" id="PRO_5009526925" evidence="1">
    <location>
        <begin position="24"/>
        <end position="147"/>
    </location>
</feature>
<evidence type="ECO:0000313" key="2">
    <source>
        <dbReference type="EMBL" id="OGI51107.1"/>
    </source>
</evidence>
<reference evidence="2 3" key="1">
    <citation type="journal article" date="2016" name="Nat. Commun.">
        <title>Thousands of microbial genomes shed light on interconnected biogeochemical processes in an aquifer system.</title>
        <authorList>
            <person name="Anantharaman K."/>
            <person name="Brown C.T."/>
            <person name="Hug L.A."/>
            <person name="Sharon I."/>
            <person name="Castelle C.J."/>
            <person name="Probst A.J."/>
            <person name="Thomas B.C."/>
            <person name="Singh A."/>
            <person name="Wilkins M.J."/>
            <person name="Karaoz U."/>
            <person name="Brodie E.L."/>
            <person name="Williams K.H."/>
            <person name="Hubbard S.S."/>
            <person name="Banfield J.F."/>
        </authorList>
    </citation>
    <scope>NUCLEOTIDE SEQUENCE [LARGE SCALE GENOMIC DNA]</scope>
</reference>
<sequence>MHMPQFRLPALLVIVLLASNGYAADVDVNVHSHQLTTPPPGARFEVLQSTLAARWTFRLDRYTGRIWQLVKTTDDENTWEEMRVFERSQIQSPTRPRFQLFTSGLAARHTFLLDGDTGRTWVVVTGKSKDKDGNEVEHHAWQPFADK</sequence>
<evidence type="ECO:0000313" key="3">
    <source>
        <dbReference type="Proteomes" id="UP000179037"/>
    </source>
</evidence>
<dbReference type="STRING" id="1817768.A3A87_00675"/>
<keyword evidence="1" id="KW-0732">Signal</keyword>
<proteinExistence type="predicted"/>
<comment type="caution">
    <text evidence="2">The sequence shown here is derived from an EMBL/GenBank/DDBJ whole genome shotgun (WGS) entry which is preliminary data.</text>
</comment>
<gene>
    <name evidence="2" type="ORF">A3A87_00675</name>
</gene>
<dbReference type="Proteomes" id="UP000179037">
    <property type="component" value="Unassembled WGS sequence"/>
</dbReference>